<dbReference type="InterPro" id="IPR001547">
    <property type="entry name" value="Glyco_hydro_5"/>
</dbReference>
<keyword evidence="10" id="KW-0472">Membrane</keyword>
<reference evidence="20 21" key="1">
    <citation type="submission" date="2018-08" db="EMBL/GenBank/DDBJ databases">
        <title>Aphanomyces genome sequencing and annotation.</title>
        <authorList>
            <person name="Minardi D."/>
            <person name="Oidtmann B."/>
            <person name="Van Der Giezen M."/>
            <person name="Studholme D.J."/>
        </authorList>
    </citation>
    <scope>NUCLEOTIDE SEQUENCE [LARGE SCALE GENOMIC DNA]</scope>
    <source>
        <strain evidence="20 21">SA</strain>
    </source>
</reference>
<dbReference type="AlphaFoldDB" id="A0A397DD22"/>
<dbReference type="EC" id="3.2.1.58" evidence="16"/>
<dbReference type="InterPro" id="IPR050386">
    <property type="entry name" value="Glycosyl_hydrolase_5"/>
</dbReference>
<evidence type="ECO:0000256" key="1">
    <source>
        <dbReference type="ARBA" id="ARBA00004401"/>
    </source>
</evidence>
<keyword evidence="8" id="KW-0735">Signal-anchor</keyword>
<dbReference type="PROSITE" id="PS50294">
    <property type="entry name" value="WD_REPEATS_REGION"/>
    <property type="match status" value="1"/>
</dbReference>
<comment type="caution">
    <text evidence="20">The sequence shown here is derived from an EMBL/GenBank/DDBJ whole genome shotgun (WGS) entry which is preliminary data.</text>
</comment>
<dbReference type="Proteomes" id="UP000265716">
    <property type="component" value="Unassembled WGS sequence"/>
</dbReference>
<dbReference type="GO" id="GO:0009251">
    <property type="term" value="P:glucan catabolic process"/>
    <property type="evidence" value="ECO:0007669"/>
    <property type="project" value="TreeGrafter"/>
</dbReference>
<keyword evidence="3" id="KW-1003">Cell membrane</keyword>
<evidence type="ECO:0000256" key="5">
    <source>
        <dbReference type="ARBA" id="ARBA00022692"/>
    </source>
</evidence>
<keyword evidence="7" id="KW-0378">Hydrolase</keyword>
<dbReference type="SMART" id="SM00320">
    <property type="entry name" value="WD40"/>
    <property type="match status" value="5"/>
</dbReference>
<evidence type="ECO:0000256" key="13">
    <source>
        <dbReference type="ARBA" id="ARBA00023316"/>
    </source>
</evidence>
<dbReference type="VEuPathDB" id="FungiDB:H257_02226"/>
<evidence type="ECO:0000256" key="17">
    <source>
        <dbReference type="ARBA" id="ARBA00041260"/>
    </source>
</evidence>
<dbReference type="InterPro" id="IPR001680">
    <property type="entry name" value="WD40_rpt"/>
</dbReference>
<dbReference type="Pfam" id="PF00652">
    <property type="entry name" value="Ricin_B_lectin"/>
    <property type="match status" value="2"/>
</dbReference>
<organism evidence="20 21">
    <name type="scientific">Aphanomyces astaci</name>
    <name type="common">Crayfish plague agent</name>
    <dbReference type="NCBI Taxonomy" id="112090"/>
    <lineage>
        <taxon>Eukaryota</taxon>
        <taxon>Sar</taxon>
        <taxon>Stramenopiles</taxon>
        <taxon>Oomycota</taxon>
        <taxon>Saprolegniomycetes</taxon>
        <taxon>Saprolegniales</taxon>
        <taxon>Verrucalvaceae</taxon>
        <taxon>Aphanomyces</taxon>
    </lineage>
</organism>
<keyword evidence="12" id="KW-0326">Glycosidase</keyword>
<dbReference type="PROSITE" id="PS50082">
    <property type="entry name" value="WD_REPEATS_2"/>
    <property type="match status" value="3"/>
</dbReference>
<dbReference type="PANTHER" id="PTHR31297">
    <property type="entry name" value="GLUCAN ENDO-1,6-BETA-GLUCOSIDASE B"/>
    <property type="match status" value="1"/>
</dbReference>
<dbReference type="PROSITE" id="PS00678">
    <property type="entry name" value="WD_REPEATS_1"/>
    <property type="match status" value="1"/>
</dbReference>
<feature type="repeat" description="WD" evidence="18">
    <location>
        <begin position="14"/>
        <end position="54"/>
    </location>
</feature>
<dbReference type="GO" id="GO:0009986">
    <property type="term" value="C:cell surface"/>
    <property type="evidence" value="ECO:0007669"/>
    <property type="project" value="TreeGrafter"/>
</dbReference>
<dbReference type="SUPFAM" id="SSF50370">
    <property type="entry name" value="Ricin B-like lectins"/>
    <property type="match status" value="2"/>
</dbReference>
<comment type="subcellular location">
    <subcellularLocation>
        <location evidence="1">Cell membrane</location>
        <topology evidence="1">Single-pass type II membrane protein</topology>
    </subcellularLocation>
</comment>
<keyword evidence="9" id="KW-1133">Transmembrane helix</keyword>
<accession>A0A397DD22</accession>
<evidence type="ECO:0000256" key="10">
    <source>
        <dbReference type="ARBA" id="ARBA00023136"/>
    </source>
</evidence>
<dbReference type="GO" id="GO:0004338">
    <property type="term" value="F:glucan exo-1,3-beta-glucosidase activity"/>
    <property type="evidence" value="ECO:0007669"/>
    <property type="project" value="UniProtKB-EC"/>
</dbReference>
<evidence type="ECO:0000256" key="16">
    <source>
        <dbReference type="ARBA" id="ARBA00038929"/>
    </source>
</evidence>
<evidence type="ECO:0000256" key="6">
    <source>
        <dbReference type="ARBA" id="ARBA00022737"/>
    </source>
</evidence>
<dbReference type="SMART" id="SM00458">
    <property type="entry name" value="RICIN"/>
    <property type="match status" value="2"/>
</dbReference>
<feature type="domain" description="Ricin B lectin" evidence="19">
    <location>
        <begin position="777"/>
        <end position="904"/>
    </location>
</feature>
<evidence type="ECO:0000256" key="8">
    <source>
        <dbReference type="ARBA" id="ARBA00022968"/>
    </source>
</evidence>
<dbReference type="InterPro" id="IPR019775">
    <property type="entry name" value="WD40_repeat_CS"/>
</dbReference>
<feature type="repeat" description="WD" evidence="18">
    <location>
        <begin position="145"/>
        <end position="186"/>
    </location>
</feature>
<evidence type="ECO:0000313" key="20">
    <source>
        <dbReference type="EMBL" id="RHY62246.1"/>
    </source>
</evidence>
<dbReference type="GO" id="GO:0005886">
    <property type="term" value="C:plasma membrane"/>
    <property type="evidence" value="ECO:0007669"/>
    <property type="project" value="UniProtKB-SubCell"/>
</dbReference>
<dbReference type="Pfam" id="PF00400">
    <property type="entry name" value="WD40"/>
    <property type="match status" value="2"/>
</dbReference>
<dbReference type="SUPFAM" id="SSF50978">
    <property type="entry name" value="WD40 repeat-like"/>
    <property type="match status" value="1"/>
</dbReference>
<sequence length="924" mass="102499">HFLRTMYRASSKVTSAHNDGVWSTFWTSRDQILSGSVDEVVKSWDASSLEESQSLSVVKQYPGHVLGTISVVATKDGRRAATSSLDCQVRILNLETGGVEKTIDTGAGETWQIAYDPTDKFLVSGSQQGKVNIINIEQEKIVQSIAANGKFIVSVAYSPDGKLVACGGFDGVVAIFDVETGAEVQKYHDRTKPVRSVAFSPDGSFLLAASDDMHVKIYDMGGDRKVKIWDLAAKNCLYTFECHTDQVDLQAYLVIAAFPMLTRLVVCAAALLTHHVTHAHVQELIRSGQVKSKGVNLGGWLVAEEWMTWDSPLWWGVPATHHSEYHAMDFLGPVQGQKQFDTHWSSWITETDIKLIAQANLNLVRVPVGYWIQGCTGLSPALFKQCNVYAKGGIVYLDKLIREWAPKYNVAVLISIHGAAGSQNGADHSGSIDGLSHWTETYDNVWATRQLASFLARRYKSDISFLGIGLLNEPGGTTNQATMQQYYHDVYYDVRTVIGSDCILALSPLLWFQGRGGGPNFEDFGKYMYNVWVEWHPYLIWGYTGKSENDLISAAKAWATQIRDWTGHPLFMGEWSYVTAGNTFQTDAATSLLVETMLNMVEYAQGGWTIWSWRVAGNNPWNRWNVKGLLNAYEHSNQFSTGNRPNVSTPLTIVRAAPNQRLELYQYFNRGVVQNANYISKFGVTDLERWVYYGTSNLLRSDRTGDCLDGYRSGSNFLAHSWYCDESNPNQKWRLANHSLVHVTYNKCLSISADGSSTILATCNADDPTQFFATNEVARLVAFDGTRLMAYGGNKDGWSGIAKVGVPLIDASDAWLIEYTTRRVINTMSGKCLDAFGVDYNKGTGSVHTWPCSNGNGNQLWNFDAATSQLRHATHAGFCLDLSGGAPTLSLCRDPRQKQQFASQQLDLDWISYPQVDVLGSISG</sequence>
<feature type="non-terminal residue" evidence="20">
    <location>
        <position position="1"/>
    </location>
</feature>
<evidence type="ECO:0000256" key="14">
    <source>
        <dbReference type="ARBA" id="ARBA00036824"/>
    </source>
</evidence>
<dbReference type="InterPro" id="IPR015943">
    <property type="entry name" value="WD40/YVTN_repeat-like_dom_sf"/>
</dbReference>
<evidence type="ECO:0000256" key="3">
    <source>
        <dbReference type="ARBA" id="ARBA00022475"/>
    </source>
</evidence>
<dbReference type="EMBL" id="QUTC01004807">
    <property type="protein sequence ID" value="RHY62246.1"/>
    <property type="molecule type" value="Genomic_DNA"/>
</dbReference>
<evidence type="ECO:0000256" key="2">
    <source>
        <dbReference type="ARBA" id="ARBA00005641"/>
    </source>
</evidence>
<evidence type="ECO:0000256" key="4">
    <source>
        <dbReference type="ARBA" id="ARBA00022574"/>
    </source>
</evidence>
<dbReference type="InterPro" id="IPR017853">
    <property type="entry name" value="GH"/>
</dbReference>
<evidence type="ECO:0000256" key="15">
    <source>
        <dbReference type="ARBA" id="ARBA00037126"/>
    </source>
</evidence>
<dbReference type="Gene3D" id="2.80.10.50">
    <property type="match status" value="2"/>
</dbReference>
<dbReference type="InterPro" id="IPR035992">
    <property type="entry name" value="Ricin_B-like_lectins"/>
</dbReference>
<evidence type="ECO:0000256" key="12">
    <source>
        <dbReference type="ARBA" id="ARBA00023295"/>
    </source>
</evidence>
<dbReference type="GO" id="GO:0005576">
    <property type="term" value="C:extracellular region"/>
    <property type="evidence" value="ECO:0007669"/>
    <property type="project" value="TreeGrafter"/>
</dbReference>
<feature type="domain" description="Ricin B lectin" evidence="19">
    <location>
        <begin position="648"/>
        <end position="775"/>
    </location>
</feature>
<dbReference type="SUPFAM" id="SSF51445">
    <property type="entry name" value="(Trans)glycosidases"/>
    <property type="match status" value="1"/>
</dbReference>
<dbReference type="Gene3D" id="3.20.20.80">
    <property type="entry name" value="Glycosidases"/>
    <property type="match status" value="1"/>
</dbReference>
<keyword evidence="11" id="KW-0325">Glycoprotein</keyword>
<name>A0A397DD22_APHAT</name>
<keyword evidence="6" id="KW-0677">Repeat</keyword>
<dbReference type="InterPro" id="IPR036322">
    <property type="entry name" value="WD40_repeat_dom_sf"/>
</dbReference>
<dbReference type="GO" id="GO:0071555">
    <property type="term" value="P:cell wall organization"/>
    <property type="evidence" value="ECO:0007669"/>
    <property type="project" value="UniProtKB-KW"/>
</dbReference>
<evidence type="ECO:0000256" key="7">
    <source>
        <dbReference type="ARBA" id="ARBA00022801"/>
    </source>
</evidence>
<keyword evidence="4 18" id="KW-0853">WD repeat</keyword>
<gene>
    <name evidence="20" type="ORF">DYB38_005585</name>
</gene>
<comment type="similarity">
    <text evidence="2">Belongs to the glycosyl hydrolase 5 (cellulase A) family.</text>
</comment>
<dbReference type="PANTHER" id="PTHR31297:SF34">
    <property type="entry name" value="GLUCAN 1,3-BETA-GLUCOSIDASE 2"/>
    <property type="match status" value="1"/>
</dbReference>
<dbReference type="InterPro" id="IPR000772">
    <property type="entry name" value="Ricin_B_lectin"/>
</dbReference>
<evidence type="ECO:0000256" key="11">
    <source>
        <dbReference type="ARBA" id="ARBA00023180"/>
    </source>
</evidence>
<dbReference type="VEuPathDB" id="FungiDB:H257_02225"/>
<keyword evidence="13" id="KW-0961">Cell wall biogenesis/degradation</keyword>
<evidence type="ECO:0000256" key="18">
    <source>
        <dbReference type="PROSITE-ProRule" id="PRU00221"/>
    </source>
</evidence>
<evidence type="ECO:0000313" key="21">
    <source>
        <dbReference type="Proteomes" id="UP000265716"/>
    </source>
</evidence>
<feature type="repeat" description="WD" evidence="18">
    <location>
        <begin position="187"/>
        <end position="228"/>
    </location>
</feature>
<protein>
    <recommendedName>
        <fullName evidence="16">glucan 1,3-beta-glucosidase</fullName>
        <ecNumber evidence="16">3.2.1.58</ecNumber>
    </recommendedName>
    <alternativeName>
        <fullName evidence="17">Exo-1,3-beta-glucanase D</fullName>
    </alternativeName>
</protein>
<keyword evidence="5" id="KW-0812">Transmembrane</keyword>
<dbReference type="Pfam" id="PF00150">
    <property type="entry name" value="Cellulase"/>
    <property type="match status" value="1"/>
</dbReference>
<evidence type="ECO:0000259" key="19">
    <source>
        <dbReference type="SMART" id="SM00458"/>
    </source>
</evidence>
<comment type="catalytic activity">
    <reaction evidence="14">
        <text>Successive hydrolysis of beta-D-glucose units from the non-reducing ends of (1-&gt;3)-beta-D-glucans, releasing alpha-glucose.</text>
        <dbReference type="EC" id="3.2.1.58"/>
    </reaction>
</comment>
<comment type="function">
    <text evidence="15">Glucosidase involved in the degradation of cellulosic biomass. Active on lichenan.</text>
</comment>
<evidence type="ECO:0000256" key="9">
    <source>
        <dbReference type="ARBA" id="ARBA00022989"/>
    </source>
</evidence>
<dbReference type="Gene3D" id="2.130.10.10">
    <property type="entry name" value="YVTN repeat-like/Quinoprotein amine dehydrogenase"/>
    <property type="match status" value="1"/>
</dbReference>
<dbReference type="PROSITE" id="PS50231">
    <property type="entry name" value="RICIN_B_LECTIN"/>
    <property type="match status" value="1"/>
</dbReference>
<proteinExistence type="inferred from homology"/>